<accession>A0A9D2AZD2</accession>
<sequence>MTKNPIVKPYYNIVGNTVDPCSDFQNIISKAKTHRKQKVFIKYYTDCYNRPLNPPSCMCFELLTICELSNLSEVVRSNDDKKRIPDFFIIHHTVFQS</sequence>
<dbReference type="EMBL" id="DXEZ01000346">
    <property type="protein sequence ID" value="HIX55807.1"/>
    <property type="molecule type" value="Genomic_DNA"/>
</dbReference>
<dbReference type="InterPro" id="IPR011664">
    <property type="entry name" value="Abi_system_AbiD/AbiF-like"/>
</dbReference>
<dbReference type="AlphaFoldDB" id="A0A9D2AZD2"/>
<dbReference type="Pfam" id="PF07751">
    <property type="entry name" value="Abi_2"/>
    <property type="match status" value="1"/>
</dbReference>
<evidence type="ECO:0000313" key="2">
    <source>
        <dbReference type="Proteomes" id="UP000824156"/>
    </source>
</evidence>
<proteinExistence type="predicted"/>
<dbReference type="Proteomes" id="UP000824156">
    <property type="component" value="Unassembled WGS sequence"/>
</dbReference>
<name>A0A9D2AZD2_9SPHI</name>
<reference evidence="1" key="1">
    <citation type="journal article" date="2021" name="PeerJ">
        <title>Extensive microbial diversity within the chicken gut microbiome revealed by metagenomics and culture.</title>
        <authorList>
            <person name="Gilroy R."/>
            <person name="Ravi A."/>
            <person name="Getino M."/>
            <person name="Pursley I."/>
            <person name="Horton D.L."/>
            <person name="Alikhan N.F."/>
            <person name="Baker D."/>
            <person name="Gharbi K."/>
            <person name="Hall N."/>
            <person name="Watson M."/>
            <person name="Adriaenssens E.M."/>
            <person name="Foster-Nyarko E."/>
            <person name="Jarju S."/>
            <person name="Secka A."/>
            <person name="Antonio M."/>
            <person name="Oren A."/>
            <person name="Chaudhuri R.R."/>
            <person name="La Ragione R."/>
            <person name="Hildebrand F."/>
            <person name="Pallen M.J."/>
        </authorList>
    </citation>
    <scope>NUCLEOTIDE SEQUENCE</scope>
    <source>
        <strain evidence="1">1719</strain>
    </source>
</reference>
<comment type="caution">
    <text evidence="1">The sequence shown here is derived from an EMBL/GenBank/DDBJ whole genome shotgun (WGS) entry which is preliminary data.</text>
</comment>
<reference evidence="1" key="2">
    <citation type="submission" date="2021-04" db="EMBL/GenBank/DDBJ databases">
        <authorList>
            <person name="Gilroy R."/>
        </authorList>
    </citation>
    <scope>NUCLEOTIDE SEQUENCE</scope>
    <source>
        <strain evidence="1">1719</strain>
    </source>
</reference>
<gene>
    <name evidence="1" type="ORF">H9853_12365</name>
</gene>
<protein>
    <submittedName>
        <fullName evidence="1">Abi family protein</fullName>
    </submittedName>
</protein>
<organism evidence="1 2">
    <name type="scientific">Candidatus Sphingobacterium stercoripullorum</name>
    <dbReference type="NCBI Taxonomy" id="2838759"/>
    <lineage>
        <taxon>Bacteria</taxon>
        <taxon>Pseudomonadati</taxon>
        <taxon>Bacteroidota</taxon>
        <taxon>Sphingobacteriia</taxon>
        <taxon>Sphingobacteriales</taxon>
        <taxon>Sphingobacteriaceae</taxon>
        <taxon>Sphingobacterium</taxon>
    </lineage>
</organism>
<evidence type="ECO:0000313" key="1">
    <source>
        <dbReference type="EMBL" id="HIX55807.1"/>
    </source>
</evidence>